<feature type="transmembrane region" description="Helical" evidence="1">
    <location>
        <begin position="12"/>
        <end position="33"/>
    </location>
</feature>
<sequence>MNALVSNPLKFILASLAVVASLAIVLLAFDGWVRHSTDIFLSTVQSGIAWCL</sequence>
<proteinExistence type="predicted"/>
<dbReference type="RefSeq" id="WP_167379140.1">
    <property type="nucleotide sequence ID" value="NZ_LT009723.1"/>
</dbReference>
<dbReference type="EMBL" id="FBWK01000009">
    <property type="protein sequence ID" value="CUX11681.1"/>
    <property type="molecule type" value="Genomic_DNA"/>
</dbReference>
<evidence type="ECO:0000313" key="2">
    <source>
        <dbReference type="EMBL" id="CUX11681.1"/>
    </source>
</evidence>
<gene>
    <name evidence="2" type="ORF">AGR3A_Cc170067</name>
</gene>
<name>A0A1S7NUY4_9HYPH</name>
<dbReference type="AlphaFoldDB" id="A0A1S7NUY4"/>
<organism evidence="2 3">
    <name type="scientific">Agrobacterium tomkonis CFBP 6623</name>
    <dbReference type="NCBI Taxonomy" id="1183432"/>
    <lineage>
        <taxon>Bacteria</taxon>
        <taxon>Pseudomonadati</taxon>
        <taxon>Pseudomonadota</taxon>
        <taxon>Alphaproteobacteria</taxon>
        <taxon>Hyphomicrobiales</taxon>
        <taxon>Rhizobiaceae</taxon>
        <taxon>Rhizobium/Agrobacterium group</taxon>
        <taxon>Agrobacterium</taxon>
        <taxon>Agrobacterium tumefaciens complex</taxon>
    </lineage>
</organism>
<evidence type="ECO:0000313" key="3">
    <source>
        <dbReference type="Proteomes" id="UP000191988"/>
    </source>
</evidence>
<reference evidence="3" key="1">
    <citation type="submission" date="2016-01" db="EMBL/GenBank/DDBJ databases">
        <authorList>
            <person name="Regsiter A."/>
            <person name="william w."/>
        </authorList>
    </citation>
    <scope>NUCLEOTIDE SEQUENCE [LARGE SCALE GENOMIC DNA]</scope>
    <source>
        <strain evidence="3">CFBP 6623</strain>
    </source>
</reference>
<accession>A0A1S7NUY4</accession>
<keyword evidence="1" id="KW-0812">Transmembrane</keyword>
<dbReference type="Proteomes" id="UP000191988">
    <property type="component" value="Unassembled WGS sequence"/>
</dbReference>
<evidence type="ECO:0000256" key="1">
    <source>
        <dbReference type="SAM" id="Phobius"/>
    </source>
</evidence>
<keyword evidence="1" id="KW-1133">Transmembrane helix</keyword>
<protein>
    <submittedName>
        <fullName evidence="2">Uncharacterized protein</fullName>
    </submittedName>
</protein>
<keyword evidence="1" id="KW-0472">Membrane</keyword>
<keyword evidence="3" id="KW-1185">Reference proteome</keyword>